<accession>A0A328BUB4</accession>
<sequence length="261" mass="28777">MQKLLLLLLLTTGAAQAQSLDLLPPGGAVVPPPPPAAAPLPAAPPRSTWQGGLLMGHDLFRVTNQRPAFSVGQYRVVPRMTTPAPGFRIGFWARYNFGPGRRWLLQPEASYSRSQSWHRVTNTAASTAPGPPPNADFSAMSTSQDWQRLNLALPVGYRLTRHLVVLGGPVLARRIPTGYERLDQGYSRRIVESINHSMRRNGLAWQAGVGYEAGRVLLTARYERSLLHVARDIELDGQRYAFRHFASQVSFGAALRVAPLR</sequence>
<keyword evidence="1" id="KW-0732">Signal</keyword>
<keyword evidence="3" id="KW-1185">Reference proteome</keyword>
<comment type="caution">
    <text evidence="2">The sequence shown here is derived from an EMBL/GenBank/DDBJ whole genome shotgun (WGS) entry which is preliminary data.</text>
</comment>
<evidence type="ECO:0000313" key="2">
    <source>
        <dbReference type="EMBL" id="RAK69626.1"/>
    </source>
</evidence>
<evidence type="ECO:0000313" key="3">
    <source>
        <dbReference type="Proteomes" id="UP000248553"/>
    </source>
</evidence>
<dbReference type="EMBL" id="QHKM01000001">
    <property type="protein sequence ID" value="RAK69626.1"/>
    <property type="molecule type" value="Genomic_DNA"/>
</dbReference>
<protein>
    <recommendedName>
        <fullName evidence="4">Outer membrane protein beta-barrel domain-containing protein</fullName>
    </recommendedName>
</protein>
<dbReference type="RefSeq" id="WP_111476362.1">
    <property type="nucleotide sequence ID" value="NZ_QHKM01000001.1"/>
</dbReference>
<dbReference type="Proteomes" id="UP000248553">
    <property type="component" value="Unassembled WGS sequence"/>
</dbReference>
<feature type="chain" id="PRO_5016457371" description="Outer membrane protein beta-barrel domain-containing protein" evidence="1">
    <location>
        <begin position="18"/>
        <end position="261"/>
    </location>
</feature>
<evidence type="ECO:0000256" key="1">
    <source>
        <dbReference type="SAM" id="SignalP"/>
    </source>
</evidence>
<dbReference type="OrthoDB" id="1001536at2"/>
<organism evidence="2 3">
    <name type="scientific">Hymenobacter edaphi</name>
    <dbReference type="NCBI Taxonomy" id="2211146"/>
    <lineage>
        <taxon>Bacteria</taxon>
        <taxon>Pseudomonadati</taxon>
        <taxon>Bacteroidota</taxon>
        <taxon>Cytophagia</taxon>
        <taxon>Cytophagales</taxon>
        <taxon>Hymenobacteraceae</taxon>
        <taxon>Hymenobacter</taxon>
    </lineage>
</organism>
<proteinExistence type="predicted"/>
<evidence type="ECO:0008006" key="4">
    <source>
        <dbReference type="Google" id="ProtNLM"/>
    </source>
</evidence>
<name>A0A328BUB4_9BACT</name>
<reference evidence="3" key="1">
    <citation type="submission" date="2018-05" db="EMBL/GenBank/DDBJ databases">
        <authorList>
            <person name="Nie L."/>
        </authorList>
    </citation>
    <scope>NUCLEOTIDE SEQUENCE [LARGE SCALE GENOMIC DNA]</scope>
    <source>
        <strain evidence="3">NL</strain>
    </source>
</reference>
<dbReference type="AlphaFoldDB" id="A0A328BUB4"/>
<gene>
    <name evidence="2" type="ORF">DLM85_01830</name>
</gene>
<feature type="signal peptide" evidence="1">
    <location>
        <begin position="1"/>
        <end position="17"/>
    </location>
</feature>